<proteinExistence type="predicted"/>
<dbReference type="SUPFAM" id="SSF140376">
    <property type="entry name" value="ChaB-like"/>
    <property type="match status" value="1"/>
</dbReference>
<evidence type="ECO:0000313" key="2">
    <source>
        <dbReference type="Proteomes" id="UP000230214"/>
    </source>
</evidence>
<dbReference type="InterPro" id="IPR037205">
    <property type="entry name" value="ChaB_sf"/>
</dbReference>
<dbReference type="Gene3D" id="1.10.1740.70">
    <property type="entry name" value="ChaB"/>
    <property type="match status" value="1"/>
</dbReference>
<dbReference type="EMBL" id="PCXU01000029">
    <property type="protein sequence ID" value="PIR43314.1"/>
    <property type="molecule type" value="Genomic_DNA"/>
</dbReference>
<evidence type="ECO:0000313" key="1">
    <source>
        <dbReference type="EMBL" id="PIR43314.1"/>
    </source>
</evidence>
<dbReference type="Proteomes" id="UP000230214">
    <property type="component" value="Unassembled WGS sequence"/>
</dbReference>
<gene>
    <name evidence="1" type="ORF">COV24_03595</name>
</gene>
<comment type="caution">
    <text evidence="1">The sequence shown here is derived from an EMBL/GenBank/DDBJ whole genome shotgun (WGS) entry which is preliminary data.</text>
</comment>
<dbReference type="Pfam" id="PF06150">
    <property type="entry name" value="ChaB"/>
    <property type="match status" value="1"/>
</dbReference>
<organism evidence="1 2">
    <name type="scientific">candidate division WWE3 bacterium CG10_big_fil_rev_8_21_14_0_10_32_10</name>
    <dbReference type="NCBI Taxonomy" id="1975090"/>
    <lineage>
        <taxon>Bacteria</taxon>
        <taxon>Katanobacteria</taxon>
    </lineage>
</organism>
<name>A0A2H0RBB1_UNCKA</name>
<accession>A0A2H0RBB1</accession>
<protein>
    <submittedName>
        <fullName evidence="1">Cation transporter</fullName>
    </submittedName>
</protein>
<dbReference type="InterPro" id="IPR009317">
    <property type="entry name" value="ChaB"/>
</dbReference>
<dbReference type="AlphaFoldDB" id="A0A2H0RBB1"/>
<sequence>MPYKTIQELPLSVKILPRAAQEIWRRVFNRVIKTKPEIIAIKTAWSVVKQFYQKNKNSKWVRKK</sequence>
<reference evidence="1 2" key="1">
    <citation type="submission" date="2017-09" db="EMBL/GenBank/DDBJ databases">
        <title>Depth-based differentiation of microbial function through sediment-hosted aquifers and enrichment of novel symbionts in the deep terrestrial subsurface.</title>
        <authorList>
            <person name="Probst A.J."/>
            <person name="Ladd B."/>
            <person name="Jarett J.K."/>
            <person name="Geller-Mcgrath D.E."/>
            <person name="Sieber C.M."/>
            <person name="Emerson J.B."/>
            <person name="Anantharaman K."/>
            <person name="Thomas B.C."/>
            <person name="Malmstrom R."/>
            <person name="Stieglmeier M."/>
            <person name="Klingl A."/>
            <person name="Woyke T."/>
            <person name="Ryan C.M."/>
            <person name="Banfield J.F."/>
        </authorList>
    </citation>
    <scope>NUCLEOTIDE SEQUENCE [LARGE SCALE GENOMIC DNA]</scope>
    <source>
        <strain evidence="1">CG10_big_fil_rev_8_21_14_0_10_32_10</strain>
    </source>
</reference>